<dbReference type="InterPro" id="IPR012318">
    <property type="entry name" value="HTH_CRP"/>
</dbReference>
<dbReference type="Pfam" id="PF13545">
    <property type="entry name" value="HTH_Crp_2"/>
    <property type="match status" value="1"/>
</dbReference>
<dbReference type="SMART" id="SM00419">
    <property type="entry name" value="HTH_CRP"/>
    <property type="match status" value="1"/>
</dbReference>
<gene>
    <name evidence="7" type="primary">ntcA_2</name>
    <name evidence="7" type="ORF">Pla8534_57630</name>
</gene>
<dbReference type="InterPro" id="IPR018490">
    <property type="entry name" value="cNMP-bd_dom_sf"/>
</dbReference>
<feature type="domain" description="Cyclic nucleotide-binding" evidence="5">
    <location>
        <begin position="13"/>
        <end position="116"/>
    </location>
</feature>
<evidence type="ECO:0000256" key="1">
    <source>
        <dbReference type="ARBA" id="ARBA00023015"/>
    </source>
</evidence>
<dbReference type="PANTHER" id="PTHR24567">
    <property type="entry name" value="CRP FAMILY TRANSCRIPTIONAL REGULATORY PROTEIN"/>
    <property type="match status" value="1"/>
</dbReference>
<dbReference type="InterPro" id="IPR000595">
    <property type="entry name" value="cNMP-bd_dom"/>
</dbReference>
<feature type="region of interest" description="Disordered" evidence="4">
    <location>
        <begin position="230"/>
        <end position="250"/>
    </location>
</feature>
<dbReference type="PANTHER" id="PTHR24567:SF74">
    <property type="entry name" value="HTH-TYPE TRANSCRIPTIONAL REGULATOR ARCR"/>
    <property type="match status" value="1"/>
</dbReference>
<dbReference type="GO" id="GO:0003677">
    <property type="term" value="F:DNA binding"/>
    <property type="evidence" value="ECO:0007669"/>
    <property type="project" value="UniProtKB-KW"/>
</dbReference>
<dbReference type="EMBL" id="CP036433">
    <property type="protein sequence ID" value="QDU97905.1"/>
    <property type="molecule type" value="Genomic_DNA"/>
</dbReference>
<dbReference type="InterPro" id="IPR036390">
    <property type="entry name" value="WH_DNA-bd_sf"/>
</dbReference>
<organism evidence="7 8">
    <name type="scientific">Lignipirellula cremea</name>
    <dbReference type="NCBI Taxonomy" id="2528010"/>
    <lineage>
        <taxon>Bacteria</taxon>
        <taxon>Pseudomonadati</taxon>
        <taxon>Planctomycetota</taxon>
        <taxon>Planctomycetia</taxon>
        <taxon>Pirellulales</taxon>
        <taxon>Pirellulaceae</taxon>
        <taxon>Lignipirellula</taxon>
    </lineage>
</organism>
<sequence length="250" mass="27578">MAEQYWQLRCCDLFERISTDALQELERCSRARTFRRRAPIYLPADQGDAVFLLSSGRAKICHVTSEGKQSILSFIEPGELFGELSLFDQGARDEYAEAVEESLVVMIPADAMNRLMESQPQLALGVTKLIGLRRKRIEQRLKNLLFLSNRDRLTHLLLDLAQQYGKPSSAGPGAVALGIKLSHQELANVIGSTRESVTVVLGEMQAEKLIAIGRRQIELLDLKRLAQAVGRPEPAGASPPSVRSAAAPES</sequence>
<dbReference type="SUPFAM" id="SSF51206">
    <property type="entry name" value="cAMP-binding domain-like"/>
    <property type="match status" value="1"/>
</dbReference>
<dbReference type="PROSITE" id="PS51063">
    <property type="entry name" value="HTH_CRP_2"/>
    <property type="match status" value="1"/>
</dbReference>
<dbReference type="CDD" id="cd00038">
    <property type="entry name" value="CAP_ED"/>
    <property type="match status" value="1"/>
</dbReference>
<accession>A0A518E1D5</accession>
<dbReference type="Gene3D" id="2.60.120.10">
    <property type="entry name" value="Jelly Rolls"/>
    <property type="match status" value="1"/>
</dbReference>
<proteinExistence type="predicted"/>
<evidence type="ECO:0000256" key="3">
    <source>
        <dbReference type="ARBA" id="ARBA00023163"/>
    </source>
</evidence>
<evidence type="ECO:0000313" key="7">
    <source>
        <dbReference type="EMBL" id="QDU97905.1"/>
    </source>
</evidence>
<dbReference type="SUPFAM" id="SSF46785">
    <property type="entry name" value="Winged helix' DNA-binding domain"/>
    <property type="match status" value="1"/>
</dbReference>
<dbReference type="PRINTS" id="PR00034">
    <property type="entry name" value="HTHCRP"/>
</dbReference>
<evidence type="ECO:0000313" key="8">
    <source>
        <dbReference type="Proteomes" id="UP000317648"/>
    </source>
</evidence>
<dbReference type="RefSeq" id="WP_145056697.1">
    <property type="nucleotide sequence ID" value="NZ_CP036433.1"/>
</dbReference>
<dbReference type="KEGG" id="lcre:Pla8534_57630"/>
<reference evidence="7 8" key="1">
    <citation type="submission" date="2019-02" db="EMBL/GenBank/DDBJ databases">
        <title>Deep-cultivation of Planctomycetes and their phenomic and genomic characterization uncovers novel biology.</title>
        <authorList>
            <person name="Wiegand S."/>
            <person name="Jogler M."/>
            <person name="Boedeker C."/>
            <person name="Pinto D."/>
            <person name="Vollmers J."/>
            <person name="Rivas-Marin E."/>
            <person name="Kohn T."/>
            <person name="Peeters S.H."/>
            <person name="Heuer A."/>
            <person name="Rast P."/>
            <person name="Oberbeckmann S."/>
            <person name="Bunk B."/>
            <person name="Jeske O."/>
            <person name="Meyerdierks A."/>
            <person name="Storesund J.E."/>
            <person name="Kallscheuer N."/>
            <person name="Luecker S."/>
            <person name="Lage O.M."/>
            <person name="Pohl T."/>
            <person name="Merkel B.J."/>
            <person name="Hornburger P."/>
            <person name="Mueller R.-W."/>
            <person name="Bruemmer F."/>
            <person name="Labrenz M."/>
            <person name="Spormann A.M."/>
            <person name="Op den Camp H."/>
            <person name="Overmann J."/>
            <person name="Amann R."/>
            <person name="Jetten M.S.M."/>
            <person name="Mascher T."/>
            <person name="Medema M.H."/>
            <person name="Devos D.P."/>
            <person name="Kaster A.-K."/>
            <person name="Ovreas L."/>
            <person name="Rohde M."/>
            <person name="Galperin M.Y."/>
            <person name="Jogler C."/>
        </authorList>
    </citation>
    <scope>NUCLEOTIDE SEQUENCE [LARGE SCALE GENOMIC DNA]</scope>
    <source>
        <strain evidence="7 8">Pla85_3_4</strain>
    </source>
</reference>
<keyword evidence="1" id="KW-0805">Transcription regulation</keyword>
<dbReference type="OrthoDB" id="9812325at2"/>
<evidence type="ECO:0000259" key="6">
    <source>
        <dbReference type="PROSITE" id="PS51063"/>
    </source>
</evidence>
<dbReference type="InterPro" id="IPR036388">
    <property type="entry name" value="WH-like_DNA-bd_sf"/>
</dbReference>
<protein>
    <submittedName>
        <fullName evidence="7">Global nitrogen regulator</fullName>
    </submittedName>
</protein>
<dbReference type="CDD" id="cd00092">
    <property type="entry name" value="HTH_CRP"/>
    <property type="match status" value="1"/>
</dbReference>
<name>A0A518E1D5_9BACT</name>
<evidence type="ECO:0000259" key="5">
    <source>
        <dbReference type="PROSITE" id="PS50042"/>
    </source>
</evidence>
<evidence type="ECO:0000256" key="2">
    <source>
        <dbReference type="ARBA" id="ARBA00023125"/>
    </source>
</evidence>
<feature type="domain" description="HTH crp-type" evidence="6">
    <location>
        <begin position="147"/>
        <end position="223"/>
    </location>
</feature>
<dbReference type="InterPro" id="IPR014710">
    <property type="entry name" value="RmlC-like_jellyroll"/>
</dbReference>
<dbReference type="GO" id="GO:0005829">
    <property type="term" value="C:cytosol"/>
    <property type="evidence" value="ECO:0007669"/>
    <property type="project" value="TreeGrafter"/>
</dbReference>
<dbReference type="GO" id="GO:0003700">
    <property type="term" value="F:DNA-binding transcription factor activity"/>
    <property type="evidence" value="ECO:0007669"/>
    <property type="project" value="TreeGrafter"/>
</dbReference>
<keyword evidence="3" id="KW-0804">Transcription</keyword>
<dbReference type="Pfam" id="PF00027">
    <property type="entry name" value="cNMP_binding"/>
    <property type="match status" value="1"/>
</dbReference>
<keyword evidence="8" id="KW-1185">Reference proteome</keyword>
<dbReference type="AlphaFoldDB" id="A0A518E1D5"/>
<keyword evidence="2" id="KW-0238">DNA-binding</keyword>
<feature type="compositionally biased region" description="Low complexity" evidence="4">
    <location>
        <begin position="234"/>
        <end position="250"/>
    </location>
</feature>
<dbReference type="Proteomes" id="UP000317648">
    <property type="component" value="Chromosome"/>
</dbReference>
<dbReference type="Gene3D" id="1.10.10.10">
    <property type="entry name" value="Winged helix-like DNA-binding domain superfamily/Winged helix DNA-binding domain"/>
    <property type="match status" value="1"/>
</dbReference>
<dbReference type="InterPro" id="IPR050397">
    <property type="entry name" value="Env_Response_Regulators"/>
</dbReference>
<dbReference type="PROSITE" id="PS50042">
    <property type="entry name" value="CNMP_BINDING_3"/>
    <property type="match status" value="1"/>
</dbReference>
<dbReference type="SMART" id="SM00100">
    <property type="entry name" value="cNMP"/>
    <property type="match status" value="1"/>
</dbReference>
<evidence type="ECO:0000256" key="4">
    <source>
        <dbReference type="SAM" id="MobiDB-lite"/>
    </source>
</evidence>